<evidence type="ECO:0000313" key="2">
    <source>
        <dbReference type="EMBL" id="TWE15134.1"/>
    </source>
</evidence>
<evidence type="ECO:0000259" key="1">
    <source>
        <dbReference type="Pfam" id="PF14280"/>
    </source>
</evidence>
<dbReference type="Proteomes" id="UP000318416">
    <property type="component" value="Unassembled WGS sequence"/>
</dbReference>
<dbReference type="InterPro" id="IPR016024">
    <property type="entry name" value="ARM-type_fold"/>
</dbReference>
<comment type="caution">
    <text evidence="2">The sequence shown here is derived from an EMBL/GenBank/DDBJ whole genome shotgun (WGS) entry which is preliminary data.</text>
</comment>
<dbReference type="RefSeq" id="WP_145786520.1">
    <property type="nucleotide sequence ID" value="NZ_VIVR01000001.1"/>
</dbReference>
<reference evidence="2 3" key="1">
    <citation type="submission" date="2019-06" db="EMBL/GenBank/DDBJ databases">
        <title>Sequencing the genomes of 1000 actinobacteria strains.</title>
        <authorList>
            <person name="Klenk H.-P."/>
        </authorList>
    </citation>
    <scope>NUCLEOTIDE SEQUENCE [LARGE SCALE GENOMIC DNA]</scope>
    <source>
        <strain evidence="2 3">DSM 41649</strain>
    </source>
</reference>
<evidence type="ECO:0000313" key="3">
    <source>
        <dbReference type="Proteomes" id="UP000318416"/>
    </source>
</evidence>
<dbReference type="InterPro" id="IPR025375">
    <property type="entry name" value="DUF4365"/>
</dbReference>
<dbReference type="OrthoDB" id="4951670at2"/>
<dbReference type="Pfam" id="PF14280">
    <property type="entry name" value="DUF4365"/>
    <property type="match status" value="1"/>
</dbReference>
<name>A0A561EHP8_9ACTN</name>
<proteinExistence type="predicted"/>
<organism evidence="2 3">
    <name type="scientific">Kitasatospora atroaurantiaca</name>
    <dbReference type="NCBI Taxonomy" id="285545"/>
    <lineage>
        <taxon>Bacteria</taxon>
        <taxon>Bacillati</taxon>
        <taxon>Actinomycetota</taxon>
        <taxon>Actinomycetes</taxon>
        <taxon>Kitasatosporales</taxon>
        <taxon>Streptomycetaceae</taxon>
        <taxon>Kitasatospora</taxon>
    </lineage>
</organism>
<sequence>GVQVKSGSASGSSDYFRSPCKNPDGVVEGWWHRERESKHFDAWIRHGLAVILVLHDLDTSTSYWAQVTPEDVRSTGKGFKICVPASQVIDEEHLPALLEVAASKRAPASWEGSAWLRSGAAVSPGDRLRHALLVPRLVAPHRNVGFAHAIGPEEALALLAQVRIADLDHFASRHSSVPSLEEAGRSGSWQWQLVAAYGAVLLDGDTTAVTGLISSAPGPAERTAATVVAACALLEDEKYAQALQLLTAEIDRDEAEPADFAWLLVQRARVRTELADDHGAGEDAALARITVLLAPKDPTTSAVAAAAAESIFRAAPWDEGELEAFITASDTAASWWRTQNLASAYEQAMDRTFDHWAQTGSIGLGQGNPVYNELEAARWTANLSAHVGAWRACTSLLARQILLDAEQDQDGQGDEESGNALGLLRISGDVSALTKAVQQLRRLGPVAPVVRTVRSVVAQSWSVRAFRAHLELWEHAGDLLEAPAADAAAAHCTALFNGGVQIPPSVSANTDVAHHALLALGGVLEAATTTVHEQVRDLLVARAPWARPALAQPVVQLIFRLADDVFHAPSARDEWRKAALRHTGELNGICVAMLGRIAHTDSEARTALIEQIKAGDFAALAAVGEVTTLGADVGQHAISRLTQEIRALLTGLDQGQWRMRTIDDARALAVLNIAYPQHARWDEIVELVGHPEAPGDYKRGVCLLLSRNTEQIPDQVREDLATALRRAVDSATPPAGPPSGFTEVGGAESWLATALGLLTPEQQAAWRARLLTGNWQQRADAVFLIHLLHRPEDTPLLLALLSDPHHRVRIEAAYEIASRAKQETPDLDARAGLRRAASDTSVVIPQAVAQALADTTILNEDVQDAIATVKNHPSATVRRLACRRTRSSATSP</sequence>
<protein>
    <submittedName>
        <fullName evidence="2">Uncharacterized protein DUF4365</fullName>
    </submittedName>
</protein>
<dbReference type="Gene3D" id="1.25.10.10">
    <property type="entry name" value="Leucine-rich Repeat Variant"/>
    <property type="match status" value="1"/>
</dbReference>
<dbReference type="EMBL" id="VIVR01000001">
    <property type="protein sequence ID" value="TWE15134.1"/>
    <property type="molecule type" value="Genomic_DNA"/>
</dbReference>
<feature type="non-terminal residue" evidence="2">
    <location>
        <position position="1"/>
    </location>
</feature>
<dbReference type="AlphaFoldDB" id="A0A561EHP8"/>
<dbReference type="InterPro" id="IPR011989">
    <property type="entry name" value="ARM-like"/>
</dbReference>
<dbReference type="SUPFAM" id="SSF48371">
    <property type="entry name" value="ARM repeat"/>
    <property type="match status" value="1"/>
</dbReference>
<accession>A0A561EHP8</accession>
<gene>
    <name evidence="2" type="ORF">FB465_0001</name>
</gene>
<feature type="domain" description="DUF4365" evidence="1">
    <location>
        <begin position="1"/>
        <end position="100"/>
    </location>
</feature>
<keyword evidence="3" id="KW-1185">Reference proteome</keyword>